<evidence type="ECO:0000256" key="4">
    <source>
        <dbReference type="ARBA" id="ARBA00041057"/>
    </source>
</evidence>
<dbReference type="InterPro" id="IPR050792">
    <property type="entry name" value="ADP-ribosylglycohydrolase"/>
</dbReference>
<reference evidence="13" key="1">
    <citation type="submission" date="2020-05" db="EMBL/GenBank/DDBJ databases">
        <title>Mycena genomes resolve the evolution of fungal bioluminescence.</title>
        <authorList>
            <person name="Tsai I.J."/>
        </authorList>
    </citation>
    <scope>NUCLEOTIDE SEQUENCE</scope>
    <source>
        <strain evidence="13">171206Taipei</strain>
    </source>
</reference>
<protein>
    <recommendedName>
        <fullName evidence="4">ADP-ribosylhydrolase ARH3</fullName>
        <ecNumber evidence="2">3.2.1.143</ecNumber>
    </recommendedName>
    <alternativeName>
        <fullName evidence="5">ADP-ribose glycohydrolase ARH3</fullName>
    </alternativeName>
    <alternativeName>
        <fullName evidence="6">ADP-ribosylhydrolase 3</fullName>
    </alternativeName>
    <alternativeName>
        <fullName evidence="9">O-acetyl-ADP-ribose deacetylase ARH3</fullName>
    </alternativeName>
    <alternativeName>
        <fullName evidence="10">Poly(ADP-ribose) glycohydrolase ARH3</fullName>
    </alternativeName>
    <alternativeName>
        <fullName evidence="8">[Protein ADP-ribosylarginine] hydrolase-like protein 2</fullName>
    </alternativeName>
    <alternativeName>
        <fullName evidence="7">[Protein ADP-ribosylserine] hydrolase</fullName>
    </alternativeName>
</protein>
<comment type="cofactor">
    <cofactor evidence="12">
        <name>Mg(2+)</name>
        <dbReference type="ChEBI" id="CHEBI:18420"/>
    </cofactor>
    <text evidence="12">Binds 2 magnesium ions per subunit.</text>
</comment>
<organism evidence="13 14">
    <name type="scientific">Mycena indigotica</name>
    <dbReference type="NCBI Taxonomy" id="2126181"/>
    <lineage>
        <taxon>Eukaryota</taxon>
        <taxon>Fungi</taxon>
        <taxon>Dikarya</taxon>
        <taxon>Basidiomycota</taxon>
        <taxon>Agaricomycotina</taxon>
        <taxon>Agaricomycetes</taxon>
        <taxon>Agaricomycetidae</taxon>
        <taxon>Agaricales</taxon>
        <taxon>Marasmiineae</taxon>
        <taxon>Mycenaceae</taxon>
        <taxon>Mycena</taxon>
    </lineage>
</organism>
<evidence type="ECO:0000256" key="3">
    <source>
        <dbReference type="ARBA" id="ARBA00022801"/>
    </source>
</evidence>
<dbReference type="InterPro" id="IPR036705">
    <property type="entry name" value="Ribosyl_crysJ1_sf"/>
</dbReference>
<proteinExistence type="inferred from homology"/>
<evidence type="ECO:0000256" key="7">
    <source>
        <dbReference type="ARBA" id="ARBA00042722"/>
    </source>
</evidence>
<evidence type="ECO:0000256" key="6">
    <source>
        <dbReference type="ARBA" id="ARBA00042471"/>
    </source>
</evidence>
<dbReference type="GO" id="GO:0046872">
    <property type="term" value="F:metal ion binding"/>
    <property type="evidence" value="ECO:0007669"/>
    <property type="project" value="UniProtKB-KW"/>
</dbReference>
<evidence type="ECO:0000313" key="13">
    <source>
        <dbReference type="EMBL" id="KAF7312132.1"/>
    </source>
</evidence>
<accession>A0A8H6T8Y0</accession>
<name>A0A8H6T8Y0_9AGAR</name>
<dbReference type="Proteomes" id="UP000636479">
    <property type="component" value="Unassembled WGS sequence"/>
</dbReference>
<keyword evidence="12" id="KW-0479">Metal-binding</keyword>
<feature type="binding site" evidence="12">
    <location>
        <position position="65"/>
    </location>
    <ligand>
        <name>Mg(2+)</name>
        <dbReference type="ChEBI" id="CHEBI:18420"/>
        <label>1</label>
    </ligand>
</feature>
<dbReference type="Pfam" id="PF03747">
    <property type="entry name" value="ADP_ribosyl_GH"/>
    <property type="match status" value="1"/>
</dbReference>
<dbReference type="PANTHER" id="PTHR16222:SF24">
    <property type="entry name" value="ADP-RIBOSYLHYDROLASE ARH3"/>
    <property type="match status" value="1"/>
</dbReference>
<feature type="binding site" evidence="12">
    <location>
        <position position="345"/>
    </location>
    <ligand>
        <name>Mg(2+)</name>
        <dbReference type="ChEBI" id="CHEBI:18420"/>
        <label>1</label>
    </ligand>
</feature>
<feature type="binding site" evidence="12">
    <location>
        <position position="63"/>
    </location>
    <ligand>
        <name>Mg(2+)</name>
        <dbReference type="ChEBI" id="CHEBI:18420"/>
        <label>1</label>
    </ligand>
</feature>
<dbReference type="AlphaFoldDB" id="A0A8H6T8Y0"/>
<comment type="catalytic activity">
    <reaction evidence="11">
        <text>alpha-NAD(+) + H2O = ADP-D-ribose + nicotinamide + H(+)</text>
        <dbReference type="Rhea" id="RHEA:68792"/>
        <dbReference type="ChEBI" id="CHEBI:15377"/>
        <dbReference type="ChEBI" id="CHEBI:15378"/>
        <dbReference type="ChEBI" id="CHEBI:17154"/>
        <dbReference type="ChEBI" id="CHEBI:57967"/>
        <dbReference type="ChEBI" id="CHEBI:77017"/>
    </reaction>
</comment>
<dbReference type="InterPro" id="IPR005502">
    <property type="entry name" value="Ribosyl_crysJ1"/>
</dbReference>
<evidence type="ECO:0000256" key="2">
    <source>
        <dbReference type="ARBA" id="ARBA00012255"/>
    </source>
</evidence>
<evidence type="ECO:0000256" key="8">
    <source>
        <dbReference type="ARBA" id="ARBA00042850"/>
    </source>
</evidence>
<dbReference type="GO" id="GO:0004649">
    <property type="term" value="F:poly(ADP-ribose) glycohydrolase activity"/>
    <property type="evidence" value="ECO:0007669"/>
    <property type="project" value="UniProtKB-EC"/>
</dbReference>
<dbReference type="Gene3D" id="1.10.4080.10">
    <property type="entry name" value="ADP-ribosylation/Crystallin J1"/>
    <property type="match status" value="1"/>
</dbReference>
<feature type="binding site" evidence="12">
    <location>
        <position position="342"/>
    </location>
    <ligand>
        <name>Mg(2+)</name>
        <dbReference type="ChEBI" id="CHEBI:18420"/>
        <label>1</label>
    </ligand>
</feature>
<dbReference type="SUPFAM" id="SSF101478">
    <property type="entry name" value="ADP-ribosylglycohydrolase"/>
    <property type="match status" value="1"/>
</dbReference>
<evidence type="ECO:0000256" key="11">
    <source>
        <dbReference type="ARBA" id="ARBA00049015"/>
    </source>
</evidence>
<comment type="similarity">
    <text evidence="1">Belongs to the ADP-ribosylglycohydrolase family.</text>
</comment>
<keyword evidence="3" id="KW-0378">Hydrolase</keyword>
<dbReference type="PANTHER" id="PTHR16222">
    <property type="entry name" value="ADP-RIBOSYLGLYCOHYDROLASE"/>
    <property type="match status" value="1"/>
</dbReference>
<evidence type="ECO:0000256" key="5">
    <source>
        <dbReference type="ARBA" id="ARBA00042398"/>
    </source>
</evidence>
<evidence type="ECO:0000256" key="9">
    <source>
        <dbReference type="ARBA" id="ARBA00043187"/>
    </source>
</evidence>
<dbReference type="RefSeq" id="XP_037224240.1">
    <property type="nucleotide sequence ID" value="XM_037359145.1"/>
</dbReference>
<evidence type="ECO:0000256" key="10">
    <source>
        <dbReference type="ARBA" id="ARBA00043193"/>
    </source>
</evidence>
<dbReference type="OrthoDB" id="2021138at2759"/>
<evidence type="ECO:0000313" key="14">
    <source>
        <dbReference type="Proteomes" id="UP000636479"/>
    </source>
</evidence>
<feature type="binding site" evidence="12">
    <location>
        <position position="344"/>
    </location>
    <ligand>
        <name>Mg(2+)</name>
        <dbReference type="ChEBI" id="CHEBI:18420"/>
        <label>1</label>
    </ligand>
</feature>
<evidence type="ECO:0000256" key="12">
    <source>
        <dbReference type="PIRSR" id="PIRSR605502-1"/>
    </source>
</evidence>
<keyword evidence="14" id="KW-1185">Reference proteome</keyword>
<feature type="binding site" evidence="12">
    <location>
        <position position="64"/>
    </location>
    <ligand>
        <name>Mg(2+)</name>
        <dbReference type="ChEBI" id="CHEBI:18420"/>
        <label>1</label>
    </ligand>
</feature>
<dbReference type="EMBL" id="JACAZF010000002">
    <property type="protein sequence ID" value="KAF7312132.1"/>
    <property type="molecule type" value="Genomic_DNA"/>
</dbReference>
<comment type="caution">
    <text evidence="13">The sequence shown here is derived from an EMBL/GenBank/DDBJ whole genome shotgun (WGS) entry which is preliminary data.</text>
</comment>
<dbReference type="EC" id="3.2.1.143" evidence="2"/>
<keyword evidence="12" id="KW-0460">Magnesium</keyword>
<evidence type="ECO:0000256" key="1">
    <source>
        <dbReference type="ARBA" id="ARBA00010702"/>
    </source>
</evidence>
<sequence>MKPLNSQLVTPGPASTKIRLSLLSSAICDALGGPAEFHRRFSFDFVSEMIPNQNFGLGAGIWTDDTSMTLALAKSLATSNGCDEVDQLHRYYRWWKKGELSAIDRCFDIGNTICTALNSYHDALTSNSQHGFMQKAGRMLSSRAQHAHEREAATKALAGIQQGLSATVFGGNGSLMRILPVGLAYYRLSPDEVKNFAARTSRVTHPNEVCIEACVVWAQMIAKIVHSAQESIPLTKLDVLNHFSNYAYETQPLRAALAAEKPCSDEESYLRFHPILKLAVETISSNTPSEDLSAQILALLPQEAALRSSGYVVHTITAALYAFLVTETFEQGAMLVVNMGDDADTVAAVYGGLAGAWYGEDKGTFWTERVERWFKELVRKETIEEVANQLVVFSNAA</sequence>
<dbReference type="GeneID" id="59341661"/>
<gene>
    <name evidence="13" type="ORF">MIND_00225600</name>
</gene>